<comment type="similarity">
    <text evidence="2">Belongs to the glycosyl hydrolase 10 (cellulase F) family.</text>
</comment>
<evidence type="ECO:0000256" key="4">
    <source>
        <dbReference type="ARBA" id="ARBA00022651"/>
    </source>
</evidence>
<dbReference type="InterPro" id="IPR001000">
    <property type="entry name" value="GH10_dom"/>
</dbReference>
<comment type="caution">
    <text evidence="12">The sequence shown here is derived from an EMBL/GenBank/DDBJ whole genome shotgun (WGS) entry which is preliminary data.</text>
</comment>
<sequence length="601" mass="66183">MFIGIRAAIVALALSAAAAGAESLPVARDLSAARPVSVMPADPAKDLVFRDGINTDVKGSFVVIGERAGKPVFRADNPKGSTNQYGVGVRWRSAGAIRKGDVMLVRFMARAIKARQESGEAEGLLIFQKPGSGPDREVTQAFSVGPDWTQIYAPFVATRDYAAGETEAGISFSNLEQTIEFAEVDVLNFERRLTLADLPITAFTYAGRAPDAAWRKAALARIEAIRTGPLTIRVVDRRGQPVAGAAVTAAMTQSAFLWGASVSAERLQEKSADADIYRRHVLDLFDTLVVENGFKWPRWINPPFRERALASLDWLMANGKRHKGHNLSWTGWKFSPSFVAKDPAKQAEIATLVEAHIREITSATRGKMIGWDVVNEPVHETDYFKVMPRERVAEWFKLAQASDPSMQLTLNEYGMLNRSSSPLMIADLLEFSRMLRKEGARVDVLGVQGHVGQTPRAPVSVLSDLDLLAVDGQQIQITEFDFNTRDEALQADYTRDFLIALYSHKSVTGLIMWGFWEGAHWKPAAAMFATDWREKPNLAVWRDLVLDKWKTRIAATTPASGEVVARGHFGRYRATATLGGKQTVVDFDLKPSGAPVTITLK</sequence>
<dbReference type="EC" id="3.2.1.8" evidence="3"/>
<evidence type="ECO:0000313" key="13">
    <source>
        <dbReference type="Proteomes" id="UP000317894"/>
    </source>
</evidence>
<keyword evidence="6" id="KW-0378">Hydrolase</keyword>
<evidence type="ECO:0000256" key="9">
    <source>
        <dbReference type="ARBA" id="ARBA00023326"/>
    </source>
</evidence>
<gene>
    <name evidence="12" type="ORF">FMM06_03955</name>
</gene>
<dbReference type="PANTHER" id="PTHR31490">
    <property type="entry name" value="GLYCOSYL HYDROLASE"/>
    <property type="match status" value="1"/>
</dbReference>
<feature type="chain" id="PRO_5021816363" description="endo-1,4-beta-xylanase" evidence="10">
    <location>
        <begin position="22"/>
        <end position="601"/>
    </location>
</feature>
<evidence type="ECO:0000256" key="6">
    <source>
        <dbReference type="ARBA" id="ARBA00022801"/>
    </source>
</evidence>
<dbReference type="InterPro" id="IPR017853">
    <property type="entry name" value="GH"/>
</dbReference>
<dbReference type="Pfam" id="PF00331">
    <property type="entry name" value="Glyco_hydro_10"/>
    <property type="match status" value="1"/>
</dbReference>
<evidence type="ECO:0000256" key="5">
    <source>
        <dbReference type="ARBA" id="ARBA00022729"/>
    </source>
</evidence>
<evidence type="ECO:0000256" key="8">
    <source>
        <dbReference type="ARBA" id="ARBA00023295"/>
    </source>
</evidence>
<keyword evidence="5 10" id="KW-0732">Signal</keyword>
<dbReference type="InterPro" id="IPR044846">
    <property type="entry name" value="GH10"/>
</dbReference>
<dbReference type="OrthoDB" id="9815836at2"/>
<dbReference type="PANTHER" id="PTHR31490:SF88">
    <property type="entry name" value="BETA-XYLANASE"/>
    <property type="match status" value="1"/>
</dbReference>
<reference evidence="12 13" key="1">
    <citation type="submission" date="2019-07" db="EMBL/GenBank/DDBJ databases">
        <title>Novel species isolated from glacier.</title>
        <authorList>
            <person name="Liu Q."/>
            <person name="Xin Y.-H."/>
        </authorList>
    </citation>
    <scope>NUCLEOTIDE SEQUENCE [LARGE SCALE GENOMIC DNA]</scope>
    <source>
        <strain evidence="12 13">LB1R16</strain>
    </source>
</reference>
<dbReference type="GO" id="GO:0031176">
    <property type="term" value="F:endo-1,4-beta-xylanase activity"/>
    <property type="evidence" value="ECO:0007669"/>
    <property type="project" value="UniProtKB-EC"/>
</dbReference>
<evidence type="ECO:0000256" key="1">
    <source>
        <dbReference type="ARBA" id="ARBA00000681"/>
    </source>
</evidence>
<evidence type="ECO:0000256" key="7">
    <source>
        <dbReference type="ARBA" id="ARBA00023277"/>
    </source>
</evidence>
<keyword evidence="13" id="KW-1185">Reference proteome</keyword>
<evidence type="ECO:0000313" key="12">
    <source>
        <dbReference type="EMBL" id="TRW17337.1"/>
    </source>
</evidence>
<dbReference type="PROSITE" id="PS51760">
    <property type="entry name" value="GH10_2"/>
    <property type="match status" value="1"/>
</dbReference>
<keyword evidence="9" id="KW-0624">Polysaccharide degradation</keyword>
<evidence type="ECO:0000259" key="11">
    <source>
        <dbReference type="PROSITE" id="PS51760"/>
    </source>
</evidence>
<evidence type="ECO:0000256" key="2">
    <source>
        <dbReference type="ARBA" id="ARBA00007495"/>
    </source>
</evidence>
<feature type="domain" description="GH10" evidence="11">
    <location>
        <begin position="261"/>
        <end position="544"/>
    </location>
</feature>
<keyword evidence="7" id="KW-0119">Carbohydrate metabolism</keyword>
<comment type="catalytic activity">
    <reaction evidence="1">
        <text>Endohydrolysis of (1-&gt;4)-beta-D-xylosidic linkages in xylans.</text>
        <dbReference type="EC" id="3.2.1.8"/>
    </reaction>
</comment>
<protein>
    <recommendedName>
        <fullName evidence="3">endo-1,4-beta-xylanase</fullName>
        <ecNumber evidence="3">3.2.1.8</ecNumber>
    </recommendedName>
</protein>
<dbReference type="SUPFAM" id="SSF51445">
    <property type="entry name" value="(Trans)glycosidases"/>
    <property type="match status" value="1"/>
</dbReference>
<dbReference type="Proteomes" id="UP000317894">
    <property type="component" value="Unassembled WGS sequence"/>
</dbReference>
<name>A0A552UGM6_9SPHN</name>
<evidence type="ECO:0000256" key="3">
    <source>
        <dbReference type="ARBA" id="ARBA00012590"/>
    </source>
</evidence>
<keyword evidence="4" id="KW-0858">Xylan degradation</keyword>
<organism evidence="12 13">
    <name type="scientific">Glacieibacterium frigidum</name>
    <dbReference type="NCBI Taxonomy" id="2593303"/>
    <lineage>
        <taxon>Bacteria</taxon>
        <taxon>Pseudomonadati</taxon>
        <taxon>Pseudomonadota</taxon>
        <taxon>Alphaproteobacteria</taxon>
        <taxon>Sphingomonadales</taxon>
        <taxon>Sphingosinicellaceae</taxon>
        <taxon>Glacieibacterium</taxon>
    </lineage>
</organism>
<accession>A0A552UGM6</accession>
<dbReference type="SMART" id="SM00633">
    <property type="entry name" value="Glyco_10"/>
    <property type="match status" value="1"/>
</dbReference>
<evidence type="ECO:0000256" key="10">
    <source>
        <dbReference type="SAM" id="SignalP"/>
    </source>
</evidence>
<feature type="signal peptide" evidence="10">
    <location>
        <begin position="1"/>
        <end position="21"/>
    </location>
</feature>
<proteinExistence type="inferred from homology"/>
<dbReference type="AlphaFoldDB" id="A0A552UGM6"/>
<dbReference type="Gene3D" id="3.20.20.80">
    <property type="entry name" value="Glycosidases"/>
    <property type="match status" value="1"/>
</dbReference>
<dbReference type="RefSeq" id="WP_143554882.1">
    <property type="nucleotide sequence ID" value="NZ_VJWA01000001.1"/>
</dbReference>
<dbReference type="GO" id="GO:0045493">
    <property type="term" value="P:xylan catabolic process"/>
    <property type="evidence" value="ECO:0007669"/>
    <property type="project" value="UniProtKB-KW"/>
</dbReference>
<keyword evidence="8" id="KW-0326">Glycosidase</keyword>
<dbReference type="EMBL" id="VJWA01000001">
    <property type="protein sequence ID" value="TRW17337.1"/>
    <property type="molecule type" value="Genomic_DNA"/>
</dbReference>